<dbReference type="Gene3D" id="3.40.630.30">
    <property type="match status" value="1"/>
</dbReference>
<dbReference type="EMBL" id="CP011797">
    <property type="protein sequence ID" value="ATX76607.1"/>
    <property type="molecule type" value="Genomic_DNA"/>
</dbReference>
<organism evidence="1 2">
    <name type="scientific">Reinekea forsetii</name>
    <dbReference type="NCBI Taxonomy" id="1336806"/>
    <lineage>
        <taxon>Bacteria</taxon>
        <taxon>Pseudomonadati</taxon>
        <taxon>Pseudomonadota</taxon>
        <taxon>Gammaproteobacteria</taxon>
        <taxon>Oceanospirillales</taxon>
        <taxon>Saccharospirillaceae</taxon>
        <taxon>Reinekea</taxon>
    </lineage>
</organism>
<dbReference type="Proteomes" id="UP000229757">
    <property type="component" value="Chromosome"/>
</dbReference>
<dbReference type="NCBIfam" id="TIGR04421">
    <property type="entry name" value="FemAB_IMCC1989"/>
    <property type="match status" value="1"/>
</dbReference>
<evidence type="ECO:0000313" key="1">
    <source>
        <dbReference type="EMBL" id="ATX76607.1"/>
    </source>
</evidence>
<sequence length="353" mass="40534">MDIISKFFNQLSLNGIEFIPRHTNHEIWNDQFAQLDYQPVEYAADMINYQNAYLSQNGSKTADLSIIILSGGKACGLWLLTAVKMNDQLKLTSLGQPILAPLFLDSTTRKLRKRFCSNAMNCLTTISEIGFHGSLMTQQGPIGVNRETVLTDWYRQGMEHEATVSVRHEMYIDLSLSLDEIRSHYRKSYKPFINKGLREWGHGIFTSSNIDKIKWNQFKYLHEVVSGRVTRDDSTWDMQYRMVSSGIAFLVMLHDPDSSDLVGGGFFQNTRDECLYSVAAYDRSLFDKPLGHVVQQLAINHMKSLGLKWYKIGEKQYSHDSIEVSKKEVDISKFKEGFCTDMICKFELIFPKT</sequence>
<proteinExistence type="predicted"/>
<dbReference type="AlphaFoldDB" id="A0A2K8KPA2"/>
<dbReference type="RefSeq" id="WP_100256937.1">
    <property type="nucleotide sequence ID" value="NZ_CP011797.1"/>
</dbReference>
<evidence type="ECO:0000313" key="2">
    <source>
        <dbReference type="Proteomes" id="UP000229757"/>
    </source>
</evidence>
<dbReference type="SUPFAM" id="SSF55729">
    <property type="entry name" value="Acyl-CoA N-acyltransferases (Nat)"/>
    <property type="match status" value="1"/>
</dbReference>
<dbReference type="InterPro" id="IPR016181">
    <property type="entry name" value="Acyl_CoA_acyltransferase"/>
</dbReference>
<keyword evidence="2" id="KW-1185">Reference proteome</keyword>
<dbReference type="OrthoDB" id="7327303at2"/>
<accession>A0A2K8KPA2</accession>
<gene>
    <name evidence="1" type="ORF">REIFOR_01461</name>
</gene>
<name>A0A2K8KPA2_9GAMM</name>
<protein>
    <submittedName>
        <fullName evidence="1">FemAB family protein</fullName>
    </submittedName>
</protein>
<dbReference type="KEGG" id="rfo:REIFOR_01461"/>
<reference evidence="1 2" key="1">
    <citation type="journal article" date="2017" name="Environ. Microbiol.">
        <title>Genomic and physiological analyses of 'Reinekea forsetii' reveal a versatile opportunistic lifestyle during spring algae blooms.</title>
        <authorList>
            <person name="Avci B."/>
            <person name="Hahnke R.L."/>
            <person name="Chafee M."/>
            <person name="Fischer T."/>
            <person name="Gruber-Vodicka H."/>
            <person name="Tegetmeyer H.E."/>
            <person name="Harder J."/>
            <person name="Fuchs B.M."/>
            <person name="Amann R.I."/>
            <person name="Teeling H."/>
        </authorList>
    </citation>
    <scope>NUCLEOTIDE SEQUENCE [LARGE SCALE GENOMIC DNA]</scope>
    <source>
        <strain evidence="1 2">Hel1_31_D35</strain>
    </source>
</reference>
<dbReference type="InterPro" id="IPR030952">
    <property type="entry name" value="FemAB"/>
</dbReference>